<organism evidence="2 3">
    <name type="scientific">Streptomyces chitinivorans</name>
    <dbReference type="NCBI Taxonomy" id="1257027"/>
    <lineage>
        <taxon>Bacteria</taxon>
        <taxon>Bacillati</taxon>
        <taxon>Actinomycetota</taxon>
        <taxon>Actinomycetes</taxon>
        <taxon>Kitasatosporales</taxon>
        <taxon>Streptomycetaceae</taxon>
        <taxon>Streptomyces</taxon>
    </lineage>
</organism>
<reference evidence="2 3" key="1">
    <citation type="submission" date="2024-10" db="EMBL/GenBank/DDBJ databases">
        <authorList>
            <person name="Cho J.-C."/>
        </authorList>
    </citation>
    <scope>NUCLEOTIDE SEQUENCE [LARGE SCALE GENOMIC DNA]</scope>
    <source>
        <strain evidence="2 3">KCTC29696</strain>
    </source>
</reference>
<dbReference type="SUPFAM" id="SSF51735">
    <property type="entry name" value="NAD(P)-binding Rossmann-fold domains"/>
    <property type="match status" value="1"/>
</dbReference>
<dbReference type="Proteomes" id="UP001607069">
    <property type="component" value="Unassembled WGS sequence"/>
</dbReference>
<feature type="domain" description="NAD(P)-binding" evidence="1">
    <location>
        <begin position="7"/>
        <end position="186"/>
    </location>
</feature>
<proteinExistence type="predicted"/>
<sequence>MMIVVTGAAGQLGRLTVEALLERGVPASRIVAAVRSPGKAAGLARRGVDVREADYDRPATLAAAFEDARRVLLVSGSEVGRRVPQHRAVIDAAGQAGAELLAYTSVLHADTTTVPVAPEHRETEEYLRDSGLPHCLLRNGWYTENYEQAARQGLRTGMIAGAAGDGRIASASRADYAAAAAAVLADEGTDGHGAHTDAVYELSGDTAWTMADFAAVLTDLTGTEVVYRDLSADGYAKALTGAGLPEGTARFLAGTDAAIAAGHLGDTPGDLSRLIGRPTTPLRDTLAALLGI</sequence>
<dbReference type="GO" id="GO:0003955">
    <property type="term" value="F:NAD(P)H dehydrogenase (quinone) activity"/>
    <property type="evidence" value="ECO:0007669"/>
    <property type="project" value="UniProtKB-EC"/>
</dbReference>
<protein>
    <submittedName>
        <fullName evidence="2">SDR family oxidoreductase</fullName>
        <ecNumber evidence="2">1.6.5.2</ecNumber>
    </submittedName>
</protein>
<accession>A0ABW7HPA8</accession>
<keyword evidence="3" id="KW-1185">Reference proteome</keyword>
<dbReference type="CDD" id="cd05269">
    <property type="entry name" value="TMR_SDR_a"/>
    <property type="match status" value="1"/>
</dbReference>
<dbReference type="Gene3D" id="3.90.25.10">
    <property type="entry name" value="UDP-galactose 4-epimerase, domain 1"/>
    <property type="match status" value="1"/>
</dbReference>
<keyword evidence="2" id="KW-0560">Oxidoreductase</keyword>
<dbReference type="PANTHER" id="PTHR47129">
    <property type="entry name" value="QUINONE OXIDOREDUCTASE 2"/>
    <property type="match status" value="1"/>
</dbReference>
<dbReference type="RefSeq" id="WP_279950087.1">
    <property type="nucleotide sequence ID" value="NZ_BAABEN010000018.1"/>
</dbReference>
<dbReference type="Gene3D" id="3.40.50.720">
    <property type="entry name" value="NAD(P)-binding Rossmann-like Domain"/>
    <property type="match status" value="1"/>
</dbReference>
<dbReference type="Pfam" id="PF13460">
    <property type="entry name" value="NAD_binding_10"/>
    <property type="match status" value="1"/>
</dbReference>
<gene>
    <name evidence="2" type="ORF">ACG5V6_04590</name>
</gene>
<comment type="caution">
    <text evidence="2">The sequence shown here is derived from an EMBL/GenBank/DDBJ whole genome shotgun (WGS) entry which is preliminary data.</text>
</comment>
<dbReference type="InterPro" id="IPR016040">
    <property type="entry name" value="NAD(P)-bd_dom"/>
</dbReference>
<dbReference type="EC" id="1.6.5.2" evidence="2"/>
<dbReference type="PANTHER" id="PTHR47129:SF1">
    <property type="entry name" value="NMRA-LIKE DOMAIN-CONTAINING PROTEIN"/>
    <property type="match status" value="1"/>
</dbReference>
<dbReference type="InterPro" id="IPR036291">
    <property type="entry name" value="NAD(P)-bd_dom_sf"/>
</dbReference>
<dbReference type="EMBL" id="JBIHMK010000010">
    <property type="protein sequence ID" value="MFH0247489.1"/>
    <property type="molecule type" value="Genomic_DNA"/>
</dbReference>
<name>A0ABW7HPA8_9ACTN</name>
<evidence type="ECO:0000313" key="2">
    <source>
        <dbReference type="EMBL" id="MFH0247489.1"/>
    </source>
</evidence>
<evidence type="ECO:0000313" key="3">
    <source>
        <dbReference type="Proteomes" id="UP001607069"/>
    </source>
</evidence>
<dbReference type="InterPro" id="IPR052718">
    <property type="entry name" value="NmrA-type_oxidoreductase"/>
</dbReference>
<evidence type="ECO:0000259" key="1">
    <source>
        <dbReference type="Pfam" id="PF13460"/>
    </source>
</evidence>